<sequence length="188" mass="19978">MSALLPIINRLILQSPDSRSELAAFAGKTLTLNIAGLKLAGRITEDGLLSAGNGFADTEITFRNSAVQKILQGGEPGAGDIGLEGDLILGIAVLSLLGSLRSRASDELARIFGTQADIGSRAADIGHGIKQIGRNIAEQIGGFSRESESANIGNEALADCLDEISRLRDGVERLNERLDRLERDIWID</sequence>
<proteinExistence type="predicted"/>
<accession>A0A0H5Q9B7</accession>
<dbReference type="EMBL" id="CVTF01000105">
    <property type="protein sequence ID" value="CRY98538.1"/>
    <property type="molecule type" value="Genomic_DNA"/>
</dbReference>
<feature type="coiled-coil region" evidence="1">
    <location>
        <begin position="157"/>
        <end position="184"/>
    </location>
</feature>
<dbReference type="Proteomes" id="UP000182715">
    <property type="component" value="Unassembled WGS sequence"/>
</dbReference>
<organism evidence="2 3">
    <name type="scientific">Neisseria meningitidis serogroup B</name>
    <dbReference type="NCBI Taxonomy" id="491"/>
    <lineage>
        <taxon>Bacteria</taxon>
        <taxon>Pseudomonadati</taxon>
        <taxon>Pseudomonadota</taxon>
        <taxon>Betaproteobacteria</taxon>
        <taxon>Neisseriales</taxon>
        <taxon>Neisseriaceae</taxon>
        <taxon>Neisseria</taxon>
    </lineage>
</organism>
<keyword evidence="2" id="KW-0830">Ubiquinone</keyword>
<evidence type="ECO:0000256" key="1">
    <source>
        <dbReference type="SAM" id="Coils"/>
    </source>
</evidence>
<evidence type="ECO:0000313" key="3">
    <source>
        <dbReference type="Proteomes" id="UP000182715"/>
    </source>
</evidence>
<dbReference type="SMR" id="A0A0H5Q9B7"/>
<reference evidence="2 3" key="1">
    <citation type="submission" date="2014-11" db="EMBL/GenBank/DDBJ databases">
        <authorList>
            <person name="Diene M.Seydina."/>
        </authorList>
    </citation>
    <scope>NUCLEOTIDE SEQUENCE [LARGE SCALE GENOMIC DNA]</scope>
    <source>
        <strain evidence="2 3">Neisseria meningitidis CHUV</strain>
    </source>
</reference>
<evidence type="ECO:0000313" key="2">
    <source>
        <dbReference type="EMBL" id="CRY98538.1"/>
    </source>
</evidence>
<protein>
    <submittedName>
        <fullName evidence="2">Protein YigP (COG3165) clustered with ubiquinone biosynthetic genes</fullName>
    </submittedName>
</protein>
<dbReference type="OMA" id="LEQEPWA"/>
<keyword evidence="1" id="KW-0175">Coiled coil</keyword>
<name>A0A0H5Q9B7_NEIMI</name>
<dbReference type="AlphaFoldDB" id="A0A0H5Q9B7"/>